<dbReference type="WBParaSite" id="EN70_5008">
    <property type="protein sequence ID" value="EN70_5008"/>
    <property type="gene ID" value="EN70_5008"/>
</dbReference>
<gene>
    <name evidence="2 4" type="ORF">LOAG_10789</name>
</gene>
<dbReference type="RefSeq" id="XP_003146361.2">
    <property type="nucleotide sequence ID" value="XM_003146313.2"/>
</dbReference>
<dbReference type="GeneID" id="9948235"/>
<feature type="coiled-coil region" evidence="1">
    <location>
        <begin position="71"/>
        <end position="100"/>
    </location>
</feature>
<organism evidence="3 4">
    <name type="scientific">Loa loa</name>
    <name type="common">Eye worm</name>
    <name type="synonym">Filaria loa</name>
    <dbReference type="NCBI Taxonomy" id="7209"/>
    <lineage>
        <taxon>Eukaryota</taxon>
        <taxon>Metazoa</taxon>
        <taxon>Ecdysozoa</taxon>
        <taxon>Nematoda</taxon>
        <taxon>Chromadorea</taxon>
        <taxon>Rhabditida</taxon>
        <taxon>Spirurina</taxon>
        <taxon>Spiruromorpha</taxon>
        <taxon>Filarioidea</taxon>
        <taxon>Onchocercidae</taxon>
        <taxon>Loa</taxon>
    </lineage>
</organism>
<evidence type="ECO:0000313" key="2">
    <source>
        <dbReference type="EMBL" id="EFO17710.2"/>
    </source>
</evidence>
<accession>A0A1I7VQ00</accession>
<reference evidence="2 3" key="1">
    <citation type="submission" date="2012-04" db="EMBL/GenBank/DDBJ databases">
        <title>The Genome Sequence of Loa loa.</title>
        <authorList>
            <consortium name="The Broad Institute Genome Sequencing Platform"/>
            <consortium name="Broad Institute Genome Sequencing Center for Infectious Disease"/>
            <person name="Nutman T.B."/>
            <person name="Fink D.L."/>
            <person name="Russ C."/>
            <person name="Young S."/>
            <person name="Zeng Q."/>
            <person name="Gargeya S."/>
            <person name="Alvarado L."/>
            <person name="Berlin A."/>
            <person name="Chapman S.B."/>
            <person name="Chen Z."/>
            <person name="Freedman E."/>
            <person name="Gellesch M."/>
            <person name="Goldberg J."/>
            <person name="Griggs A."/>
            <person name="Gujja S."/>
            <person name="Heilman E.R."/>
            <person name="Heiman D."/>
            <person name="Howarth C."/>
            <person name="Mehta T."/>
            <person name="Neiman D."/>
            <person name="Pearson M."/>
            <person name="Roberts A."/>
            <person name="Saif S."/>
            <person name="Shea T."/>
            <person name="Shenoy N."/>
            <person name="Sisk P."/>
            <person name="Stolte C."/>
            <person name="Sykes S."/>
            <person name="White J."/>
            <person name="Yandava C."/>
            <person name="Haas B."/>
            <person name="Henn M.R."/>
            <person name="Nusbaum C."/>
            <person name="Birren B."/>
        </authorList>
    </citation>
    <scope>NUCLEOTIDE SEQUENCE [LARGE SCALE GENOMIC DNA]</scope>
</reference>
<evidence type="ECO:0000256" key="1">
    <source>
        <dbReference type="SAM" id="Coils"/>
    </source>
</evidence>
<keyword evidence="3" id="KW-1185">Reference proteome</keyword>
<dbReference type="AlphaFoldDB" id="A0A1I7VQ00"/>
<protein>
    <submittedName>
        <fullName evidence="2 4">Uncharacterized protein</fullName>
    </submittedName>
</protein>
<dbReference type="KEGG" id="loa:LOAG_10789"/>
<evidence type="ECO:0000313" key="3">
    <source>
        <dbReference type="Proteomes" id="UP000095285"/>
    </source>
</evidence>
<proteinExistence type="predicted"/>
<dbReference type="EMBL" id="JH712101">
    <property type="protein sequence ID" value="EFO17710.2"/>
    <property type="molecule type" value="Genomic_DNA"/>
</dbReference>
<dbReference type="InParanoid" id="A0A1I7VQ00"/>
<name>A0A1I7VQ00_LOALO</name>
<keyword evidence="1" id="KW-0175">Coiled coil</keyword>
<dbReference type="CTD" id="9948235"/>
<reference evidence="4" key="2">
    <citation type="submission" date="2016-11" db="UniProtKB">
        <authorList>
            <consortium name="WormBaseParasite"/>
        </authorList>
    </citation>
    <scope>IDENTIFICATION</scope>
</reference>
<sequence length="118" mass="14130">MKRIHHKEDYMVFKHAARSTQHAAHSTQTYEHKSVSYYLNLVGTSDFSSRKTERNVKYKRQEVVLFGGRNAIMKKWKMRKEEEEKEEEEEEEKGMCLEKSMADRLKRLVRDALGHHFV</sequence>
<accession>A0A1S0TQQ7</accession>
<evidence type="ECO:0000313" key="4">
    <source>
        <dbReference type="WBParaSite" id="EN70_5008"/>
    </source>
</evidence>
<dbReference type="Proteomes" id="UP000095285">
    <property type="component" value="Unassembled WGS sequence"/>
</dbReference>